<dbReference type="Proteomes" id="UP000034071">
    <property type="component" value="Chromosome"/>
</dbReference>
<dbReference type="RefSeq" id="WP_046560640.1">
    <property type="nucleotide sequence ID" value="NZ_CP010975.1"/>
</dbReference>
<dbReference type="AlphaFoldDB" id="A0A0F6TPF9"/>
<sequence length="125" mass="13735">MIKVVIVILSALVCFSCSELKQTQNLDIEAIIEQPSEYNDATLNIKGQFFTREDGSSILYQGDGVDYLDVVFDSKEAAKQIQGQGYNDQCVIASGVFMRYGNDFIGAGKLAGDYGLFKVSDIRPC</sequence>
<dbReference type="HOGENOM" id="CLU_1989634_0_0_6"/>
<gene>
    <name evidence="1" type="ORF">TQ33_0464</name>
</gene>
<evidence type="ECO:0000313" key="1">
    <source>
        <dbReference type="EMBL" id="AKE51449.1"/>
    </source>
</evidence>
<evidence type="ECO:0000313" key="2">
    <source>
        <dbReference type="Proteomes" id="UP000034071"/>
    </source>
</evidence>
<protein>
    <submittedName>
        <fullName evidence="1">Uncharacterized protein</fullName>
    </submittedName>
</protein>
<reference evidence="1 2" key="1">
    <citation type="submission" date="2015-02" db="EMBL/GenBank/DDBJ databases">
        <title>Complete genome sequence of Kangiella geojedonensis strain YCS-5T.</title>
        <authorList>
            <person name="Kim K.M."/>
        </authorList>
    </citation>
    <scope>NUCLEOTIDE SEQUENCE [LARGE SCALE GENOMIC DNA]</scope>
    <source>
        <strain evidence="1 2">YCS-5</strain>
    </source>
</reference>
<keyword evidence="2" id="KW-1185">Reference proteome</keyword>
<proteinExistence type="predicted"/>
<organism evidence="1 2">
    <name type="scientific">Kangiella geojedonensis</name>
    <dbReference type="NCBI Taxonomy" id="914150"/>
    <lineage>
        <taxon>Bacteria</taxon>
        <taxon>Pseudomonadati</taxon>
        <taxon>Pseudomonadota</taxon>
        <taxon>Gammaproteobacteria</taxon>
        <taxon>Kangiellales</taxon>
        <taxon>Kangiellaceae</taxon>
        <taxon>Kangiella</taxon>
    </lineage>
</organism>
<name>A0A0F6TPF9_9GAMM</name>
<dbReference type="KEGG" id="kge:TQ33_0464"/>
<accession>A0A0F6TPF9</accession>
<dbReference type="EMBL" id="CP010975">
    <property type="protein sequence ID" value="AKE51449.1"/>
    <property type="molecule type" value="Genomic_DNA"/>
</dbReference>
<dbReference type="STRING" id="914150.TQ33_0464"/>